<comment type="similarity">
    <text evidence="10 11">Belongs to the TonB-dependent receptor family.</text>
</comment>
<dbReference type="InterPro" id="IPR039426">
    <property type="entry name" value="TonB-dep_rcpt-like"/>
</dbReference>
<keyword evidence="4 10" id="KW-0812">Transmembrane</keyword>
<dbReference type="Gene3D" id="2.170.130.10">
    <property type="entry name" value="TonB-dependent receptor, plug domain"/>
    <property type="match status" value="1"/>
</dbReference>
<feature type="domain" description="TonB-dependent receptor plug" evidence="13">
    <location>
        <begin position="114"/>
        <end position="222"/>
    </location>
</feature>
<evidence type="ECO:0000256" key="9">
    <source>
        <dbReference type="ARBA" id="ARBA00023237"/>
    </source>
</evidence>
<dbReference type="Pfam" id="PF13715">
    <property type="entry name" value="CarbopepD_reg_2"/>
    <property type="match status" value="1"/>
</dbReference>
<organism evidence="14 15">
    <name type="scientific">Aquimarina mytili</name>
    <dbReference type="NCBI Taxonomy" id="874423"/>
    <lineage>
        <taxon>Bacteria</taxon>
        <taxon>Pseudomonadati</taxon>
        <taxon>Bacteroidota</taxon>
        <taxon>Flavobacteriia</taxon>
        <taxon>Flavobacteriales</taxon>
        <taxon>Flavobacteriaceae</taxon>
        <taxon>Aquimarina</taxon>
    </lineage>
</organism>
<evidence type="ECO:0000256" key="7">
    <source>
        <dbReference type="ARBA" id="ARBA00023136"/>
    </source>
</evidence>
<evidence type="ECO:0000256" key="8">
    <source>
        <dbReference type="ARBA" id="ARBA00023170"/>
    </source>
</evidence>
<accession>A0A936ZNM1</accession>
<dbReference type="Proteomes" id="UP000651057">
    <property type="component" value="Unassembled WGS sequence"/>
</dbReference>
<dbReference type="InterPro" id="IPR012910">
    <property type="entry name" value="Plug_dom"/>
</dbReference>
<dbReference type="InterPro" id="IPR037066">
    <property type="entry name" value="Plug_dom_sf"/>
</dbReference>
<reference evidence="14" key="1">
    <citation type="submission" date="2021-01" db="EMBL/GenBank/DDBJ databases">
        <authorList>
            <person name="Zhong Y.L."/>
        </authorList>
    </citation>
    <scope>NUCLEOTIDE SEQUENCE</scope>
    <source>
        <strain evidence="14">KCTC 23302</strain>
    </source>
</reference>
<dbReference type="PANTHER" id="PTHR30069:SF29">
    <property type="entry name" value="HEMOGLOBIN AND HEMOGLOBIN-HAPTOGLOBIN-BINDING PROTEIN 1-RELATED"/>
    <property type="match status" value="1"/>
</dbReference>
<evidence type="ECO:0000256" key="3">
    <source>
        <dbReference type="ARBA" id="ARBA00022452"/>
    </source>
</evidence>
<protein>
    <submittedName>
        <fullName evidence="14">TonB-dependent receptor</fullName>
    </submittedName>
</protein>
<evidence type="ECO:0000256" key="6">
    <source>
        <dbReference type="ARBA" id="ARBA00023077"/>
    </source>
</evidence>
<proteinExistence type="inferred from homology"/>
<dbReference type="RefSeq" id="WP_201915886.1">
    <property type="nucleotide sequence ID" value="NZ_BAABAX010000001.1"/>
</dbReference>
<sequence length="913" mass="99807">MKTITLVLMLFVGAIGVSQNVINGRVIDGFDEPIPGVSVTVKGTETSTITDFDGNFSLSTDKDFPFTLEASSIGFDPTTVVVTSDTQEALIVLEDITFLDELVISASRAPERLFESPVSIERFGIKQIKNTTAADFYGGLENIKGVDINTNSLVLKSVNTRGFATFANTRFVQLVDGMENTAPILNFVLGNLVGMSELDVNNIELLPGASSALYGANAFNGILFMNSKNPFDHQGISAYAKGGITSQEAAGDNEFYDVGIRMAHAFSDKFAGKVNFTFLNGTDWLAADLQDLNNPGATRLDPGYDGLNVYGDVVAQTLDRVGQQLVAIGALDPTSASFLPNTLVSRTGYTEADLSDNKAESLKFDASLHYRPFANDFEIIYNGKFGRGTTVTQDANRTSLRNFFLQQHKLEIKNDNFFVRGYITDADAGDSYDIRFTGINLNRVWKSDNQWFGEYAGAYLQALAATGSEEQAHLAARGVADTGRLIPGTPEFQQAFDQVTSNPDLTEGSRFQDESNFRHADANYNFSHVTGDFADIQVGGSFREYKLNSFGTVFTDADGPIKYSEYGVYTQIQKKLLNEERLKLTGSVRYDKSQLFDGNFSPRISVSYTFGPNKTRNLRASYQTGFRNPTTQDLYIGLDIGANALLGSAPDNLDRYVIADPSGNIITGRDAYENSYSLSSVQAGNPTAANIDIVKPERITAYEVGYRAQFGSVILDGSVYYNQYEDFIANENVVVPGVGRVNGTPAEQQAALLAISDIQTRKIFTASTNSDVDINSYGFIAGVTTQVNGFDLGVNYTFAEQDFDQSDDPNFRSAFNTPKHKAKASIGKVDLFQNFGFNVDGIWSDDYFWDADFGSGEIPSYTVINAQINYRIPSLKAKLKVGANNLLGEEYFTAIGSGFIGSQYYIGLTLNNL</sequence>
<evidence type="ECO:0000256" key="4">
    <source>
        <dbReference type="ARBA" id="ARBA00022692"/>
    </source>
</evidence>
<keyword evidence="7 10" id="KW-0472">Membrane</keyword>
<evidence type="ECO:0000256" key="11">
    <source>
        <dbReference type="RuleBase" id="RU003357"/>
    </source>
</evidence>
<dbReference type="SUPFAM" id="SSF56935">
    <property type="entry name" value="Porins"/>
    <property type="match status" value="1"/>
</dbReference>
<comment type="subcellular location">
    <subcellularLocation>
        <location evidence="1 10">Cell outer membrane</location>
        <topology evidence="1 10">Multi-pass membrane protein</topology>
    </subcellularLocation>
</comment>
<dbReference type="Gene3D" id="2.40.170.20">
    <property type="entry name" value="TonB-dependent receptor, beta-barrel domain"/>
    <property type="match status" value="1"/>
</dbReference>
<dbReference type="GO" id="GO:0015344">
    <property type="term" value="F:siderophore uptake transmembrane transporter activity"/>
    <property type="evidence" value="ECO:0007669"/>
    <property type="project" value="TreeGrafter"/>
</dbReference>
<keyword evidence="2 10" id="KW-0813">Transport</keyword>
<keyword evidence="8 14" id="KW-0675">Receptor</keyword>
<gene>
    <name evidence="14" type="ORF">JJQ60_00100</name>
</gene>
<dbReference type="Pfam" id="PF07715">
    <property type="entry name" value="Plug"/>
    <property type="match status" value="1"/>
</dbReference>
<dbReference type="InterPro" id="IPR008969">
    <property type="entry name" value="CarboxyPept-like_regulatory"/>
</dbReference>
<dbReference type="EMBL" id="JAERQJ010000001">
    <property type="protein sequence ID" value="MBL0681903.1"/>
    <property type="molecule type" value="Genomic_DNA"/>
</dbReference>
<keyword evidence="3 10" id="KW-1134">Transmembrane beta strand</keyword>
<evidence type="ECO:0000313" key="14">
    <source>
        <dbReference type="EMBL" id="MBL0681903.1"/>
    </source>
</evidence>
<evidence type="ECO:0000313" key="15">
    <source>
        <dbReference type="Proteomes" id="UP000651057"/>
    </source>
</evidence>
<comment type="caution">
    <text evidence="14">The sequence shown here is derived from an EMBL/GenBank/DDBJ whole genome shotgun (WGS) entry which is preliminary data.</text>
</comment>
<dbReference type="Pfam" id="PF00593">
    <property type="entry name" value="TonB_dep_Rec_b-barrel"/>
    <property type="match status" value="1"/>
</dbReference>
<keyword evidence="15" id="KW-1185">Reference proteome</keyword>
<keyword evidence="5" id="KW-0732">Signal</keyword>
<evidence type="ECO:0000259" key="12">
    <source>
        <dbReference type="Pfam" id="PF00593"/>
    </source>
</evidence>
<dbReference type="SUPFAM" id="SSF49464">
    <property type="entry name" value="Carboxypeptidase regulatory domain-like"/>
    <property type="match status" value="1"/>
</dbReference>
<evidence type="ECO:0000256" key="5">
    <source>
        <dbReference type="ARBA" id="ARBA00022729"/>
    </source>
</evidence>
<keyword evidence="6 11" id="KW-0798">TonB box</keyword>
<evidence type="ECO:0000256" key="2">
    <source>
        <dbReference type="ARBA" id="ARBA00022448"/>
    </source>
</evidence>
<evidence type="ECO:0000256" key="10">
    <source>
        <dbReference type="PROSITE-ProRule" id="PRU01360"/>
    </source>
</evidence>
<dbReference type="GO" id="GO:0044718">
    <property type="term" value="P:siderophore transmembrane transport"/>
    <property type="evidence" value="ECO:0007669"/>
    <property type="project" value="TreeGrafter"/>
</dbReference>
<dbReference type="AlphaFoldDB" id="A0A936ZNM1"/>
<evidence type="ECO:0000256" key="1">
    <source>
        <dbReference type="ARBA" id="ARBA00004571"/>
    </source>
</evidence>
<name>A0A936ZNM1_9FLAO</name>
<dbReference type="InterPro" id="IPR000531">
    <property type="entry name" value="Beta-barrel_TonB"/>
</dbReference>
<feature type="domain" description="TonB-dependent receptor-like beta-barrel" evidence="12">
    <location>
        <begin position="383"/>
        <end position="886"/>
    </location>
</feature>
<keyword evidence="9 10" id="KW-0998">Cell outer membrane</keyword>
<dbReference type="PANTHER" id="PTHR30069">
    <property type="entry name" value="TONB-DEPENDENT OUTER MEMBRANE RECEPTOR"/>
    <property type="match status" value="1"/>
</dbReference>
<evidence type="ECO:0000259" key="13">
    <source>
        <dbReference type="Pfam" id="PF07715"/>
    </source>
</evidence>
<dbReference type="GO" id="GO:0009279">
    <property type="term" value="C:cell outer membrane"/>
    <property type="evidence" value="ECO:0007669"/>
    <property type="project" value="UniProtKB-SubCell"/>
</dbReference>
<dbReference type="PROSITE" id="PS52016">
    <property type="entry name" value="TONB_DEPENDENT_REC_3"/>
    <property type="match status" value="1"/>
</dbReference>
<dbReference type="InterPro" id="IPR036942">
    <property type="entry name" value="Beta-barrel_TonB_sf"/>
</dbReference>
<dbReference type="Gene3D" id="2.60.40.1120">
    <property type="entry name" value="Carboxypeptidase-like, regulatory domain"/>
    <property type="match status" value="1"/>
</dbReference>